<dbReference type="Pfam" id="PF08033">
    <property type="entry name" value="Sec23_BS"/>
    <property type="match status" value="1"/>
</dbReference>
<gene>
    <name evidence="5" type="ORF">TrCOL_g12246</name>
</gene>
<dbReference type="GO" id="GO:0008270">
    <property type="term" value="F:zinc ion binding"/>
    <property type="evidence" value="ECO:0007669"/>
    <property type="project" value="InterPro"/>
</dbReference>
<reference evidence="6" key="1">
    <citation type="journal article" date="2023" name="Commun. Biol.">
        <title>Genome analysis of Parmales, the sister group of diatoms, reveals the evolutionary specialization of diatoms from phago-mixotrophs to photoautotrophs.</title>
        <authorList>
            <person name="Ban H."/>
            <person name="Sato S."/>
            <person name="Yoshikawa S."/>
            <person name="Yamada K."/>
            <person name="Nakamura Y."/>
            <person name="Ichinomiya M."/>
            <person name="Sato N."/>
            <person name="Blanc-Mathieu R."/>
            <person name="Endo H."/>
            <person name="Kuwata A."/>
            <person name="Ogata H."/>
        </authorList>
    </citation>
    <scope>NUCLEOTIDE SEQUENCE [LARGE SCALE GENOMIC DNA]</scope>
</reference>
<comment type="caution">
    <text evidence="5">The sequence shown here is derived from an EMBL/GenBank/DDBJ whole genome shotgun (WGS) entry which is preliminary data.</text>
</comment>
<evidence type="ECO:0000259" key="2">
    <source>
        <dbReference type="Pfam" id="PF04810"/>
    </source>
</evidence>
<dbReference type="GO" id="GO:0000149">
    <property type="term" value="F:SNARE binding"/>
    <property type="evidence" value="ECO:0007669"/>
    <property type="project" value="TreeGrafter"/>
</dbReference>
<feature type="domain" description="Sec23/Sec24 beta-sandwich" evidence="4">
    <location>
        <begin position="473"/>
        <end position="558"/>
    </location>
</feature>
<evidence type="ECO:0000259" key="4">
    <source>
        <dbReference type="Pfam" id="PF08033"/>
    </source>
</evidence>
<dbReference type="GO" id="GO:0070971">
    <property type="term" value="C:endoplasmic reticulum exit site"/>
    <property type="evidence" value="ECO:0007669"/>
    <property type="project" value="TreeGrafter"/>
</dbReference>
<protein>
    <recommendedName>
        <fullName evidence="7">Sec24-like protein</fullName>
    </recommendedName>
</protein>
<dbReference type="PANTHER" id="PTHR13803:SF4">
    <property type="entry name" value="SECRETORY 24CD, ISOFORM C"/>
    <property type="match status" value="1"/>
</dbReference>
<dbReference type="InterPro" id="IPR036175">
    <property type="entry name" value="Sec23/24_helical_dom_sf"/>
</dbReference>
<dbReference type="Pfam" id="PF04810">
    <property type="entry name" value="zf-Sec23_Sec24"/>
    <property type="match status" value="1"/>
</dbReference>
<feature type="region of interest" description="Disordered" evidence="1">
    <location>
        <begin position="725"/>
        <end position="744"/>
    </location>
</feature>
<dbReference type="SUPFAM" id="SSF53300">
    <property type="entry name" value="vWA-like"/>
    <property type="match status" value="1"/>
</dbReference>
<dbReference type="PANTHER" id="PTHR13803">
    <property type="entry name" value="SEC24-RELATED PROTEIN"/>
    <property type="match status" value="1"/>
</dbReference>
<evidence type="ECO:0000259" key="3">
    <source>
        <dbReference type="Pfam" id="PF04815"/>
    </source>
</evidence>
<dbReference type="Gene3D" id="2.60.40.1670">
    <property type="entry name" value="beta-sandwich domain of Sec23/24"/>
    <property type="match status" value="1"/>
</dbReference>
<dbReference type="SUPFAM" id="SSF81995">
    <property type="entry name" value="beta-sandwich domain of Sec23/24"/>
    <property type="match status" value="1"/>
</dbReference>
<dbReference type="OrthoDB" id="49016at2759"/>
<dbReference type="GO" id="GO:0090110">
    <property type="term" value="P:COPII-coated vesicle cargo loading"/>
    <property type="evidence" value="ECO:0007669"/>
    <property type="project" value="TreeGrafter"/>
</dbReference>
<dbReference type="GO" id="GO:0006886">
    <property type="term" value="P:intracellular protein transport"/>
    <property type="evidence" value="ECO:0007669"/>
    <property type="project" value="InterPro"/>
</dbReference>
<dbReference type="InterPro" id="IPR006895">
    <property type="entry name" value="Znf_Sec23_Sec24"/>
</dbReference>
<dbReference type="InterPro" id="IPR006900">
    <property type="entry name" value="Sec23/24_helical_dom"/>
</dbReference>
<proteinExistence type="predicted"/>
<evidence type="ECO:0000256" key="1">
    <source>
        <dbReference type="SAM" id="MobiDB-lite"/>
    </source>
</evidence>
<dbReference type="InterPro" id="IPR036174">
    <property type="entry name" value="Znf_Sec23_Sec24_sf"/>
</dbReference>
<evidence type="ECO:0008006" key="7">
    <source>
        <dbReference type="Google" id="ProtNLM"/>
    </source>
</evidence>
<dbReference type="InterPro" id="IPR036465">
    <property type="entry name" value="vWFA_dom_sf"/>
</dbReference>
<dbReference type="SUPFAM" id="SSF81811">
    <property type="entry name" value="Helical domain of Sec23/24"/>
    <property type="match status" value="1"/>
</dbReference>
<organism evidence="5 6">
    <name type="scientific">Triparma columacea</name>
    <dbReference type="NCBI Taxonomy" id="722753"/>
    <lineage>
        <taxon>Eukaryota</taxon>
        <taxon>Sar</taxon>
        <taxon>Stramenopiles</taxon>
        <taxon>Ochrophyta</taxon>
        <taxon>Bolidophyceae</taxon>
        <taxon>Parmales</taxon>
        <taxon>Triparmaceae</taxon>
        <taxon>Triparma</taxon>
    </lineage>
</organism>
<dbReference type="InterPro" id="IPR050550">
    <property type="entry name" value="SEC23_SEC24_subfamily"/>
</dbReference>
<dbReference type="InterPro" id="IPR029006">
    <property type="entry name" value="ADF-H/Gelsolin-like_dom_sf"/>
</dbReference>
<dbReference type="SUPFAM" id="SSF82919">
    <property type="entry name" value="Zn-finger domain of Sec23/24"/>
    <property type="match status" value="1"/>
</dbReference>
<dbReference type="InterPro" id="IPR036180">
    <property type="entry name" value="Gelsolin-like_dom_sf"/>
</dbReference>
<dbReference type="Gene3D" id="2.30.30.380">
    <property type="entry name" value="Zn-finger domain of Sec23/24"/>
    <property type="match status" value="1"/>
</dbReference>
<accession>A0A9W7G1Q6</accession>
<dbReference type="SUPFAM" id="SSF82754">
    <property type="entry name" value="C-terminal, gelsolin-like domain of Sec23/24"/>
    <property type="match status" value="1"/>
</dbReference>
<dbReference type="Proteomes" id="UP001165065">
    <property type="component" value="Unassembled WGS sequence"/>
</dbReference>
<dbReference type="InterPro" id="IPR012990">
    <property type="entry name" value="Beta-sandwich_Sec23_24"/>
</dbReference>
<dbReference type="AlphaFoldDB" id="A0A9W7G1Q6"/>
<dbReference type="EMBL" id="BRYA01000657">
    <property type="protein sequence ID" value="GMI28138.1"/>
    <property type="molecule type" value="Genomic_DNA"/>
</dbReference>
<feature type="region of interest" description="Disordered" evidence="1">
    <location>
        <begin position="404"/>
        <end position="424"/>
    </location>
</feature>
<feature type="domain" description="Sec23/Sec24 helical" evidence="3">
    <location>
        <begin position="605"/>
        <end position="663"/>
    </location>
</feature>
<dbReference type="GO" id="GO:0030127">
    <property type="term" value="C:COPII vesicle coat"/>
    <property type="evidence" value="ECO:0007669"/>
    <property type="project" value="InterPro"/>
</dbReference>
<name>A0A9W7G1Q6_9STRA</name>
<evidence type="ECO:0000313" key="6">
    <source>
        <dbReference type="Proteomes" id="UP001165065"/>
    </source>
</evidence>
<dbReference type="Gene3D" id="3.40.50.410">
    <property type="entry name" value="von Willebrand factor, type A domain"/>
    <property type="match status" value="1"/>
</dbReference>
<keyword evidence="6" id="KW-1185">Reference proteome</keyword>
<dbReference type="Pfam" id="PF04815">
    <property type="entry name" value="Sec23_helical"/>
    <property type="match status" value="1"/>
</dbReference>
<evidence type="ECO:0000313" key="5">
    <source>
        <dbReference type="EMBL" id="GMI28138.1"/>
    </source>
</evidence>
<feature type="domain" description="Zinc finger Sec23/Sec24-type" evidence="2">
    <location>
        <begin position="92"/>
        <end position="128"/>
    </location>
</feature>
<dbReference type="Gene3D" id="1.20.120.730">
    <property type="entry name" value="Sec23/Sec24 helical domain"/>
    <property type="match status" value="1"/>
</dbReference>
<sequence length="889" mass="96358">MSDNYRTRKPIYRPRAAIVSSPPLPPPPPSTPYVVVDDGNASPRYMRSTTYAFPSTHKLAVQVGIPLALLLTPFAERPPCESVPIVRSPVARCGRCRGYVNPWVRWDPDGRGWECNLCLKHNATDPSYLKRNTPGGSRGNSAVDVPYEQTFGTVDVEVGDDYCVRELQRPIHMFGIEESEGVLAHGLEAVVEVAKGLKAAFDSPSKPISENDSPERFCPTVGFFTFSPSCLRFFSCNDAGEVSVHLVTDVKDSPFAALPASAAGFDVVSSLDKLQELVEKVPSLISQHTVPSRSNNPEPCSGAAILALGDSLLPTGGKGYLITTMRPTCGSLSLRKRENRNHYVDRDAEVSMFSPINERSAVHLGGAQALEEDKAAMEAYESFARELAKGMVCLDIFMCPTRPSAPSAQERADPAAYPAAGSNEPPPTPYCDAATLGSLTSTTGGSFYLLQSSSLPTLPALALRSATRPHGNEAVVKVRTSVGIQVKGWTFSPGIVHTSMGGSEVEVPSLDADKTLCCILEHDSAKMSANAYFQCATLFTSTSGVRTVRISTLAISTTAEAQDVFRASDQDALCATLSRKSVEFLGFYSRAPSSSSEILKSTTAKGSLLKARTFLINALVNILSNYRKYTQASQSPKDQLILPDALKLLPLFILSFLKSSAVRCSLPKSRTVKSHPPSPRVDARATRIYDTCFAPLSLTFAFVHPNIYDVTTMEKDVGLLYQVENDGGGDGTENNHGRSTLDVDEETTRPFIKLPPTILPSMTSLTQDGVYLMDAVDVMYLYITRLAQQSVTSELFNVDTPLGDPSTPLPTALSPVSDLGSRLIAVIGELTKERSAPCPLEVVVQGREDCSVLENQFNALLVDDSTIHEVSYIDFLVAIHRKIQEQYVN</sequence>
<dbReference type="Gene3D" id="3.40.20.10">
    <property type="entry name" value="Severin"/>
    <property type="match status" value="1"/>
</dbReference>